<evidence type="ECO:0000256" key="1">
    <source>
        <dbReference type="ARBA" id="ARBA00037883"/>
    </source>
</evidence>
<dbReference type="CDD" id="cd05157">
    <property type="entry name" value="ETNK_euk"/>
    <property type="match status" value="1"/>
</dbReference>
<evidence type="ECO:0000256" key="2">
    <source>
        <dbReference type="ARBA" id="ARBA00038211"/>
    </source>
</evidence>
<comment type="similarity">
    <text evidence="2">Belongs to the choline/ethanolamine kinase family.</text>
</comment>
<dbReference type="Gene3D" id="3.30.200.20">
    <property type="entry name" value="Phosphorylase Kinase, domain 1"/>
    <property type="match status" value="1"/>
</dbReference>
<dbReference type="Proteomes" id="UP000275772">
    <property type="component" value="Unassembled WGS sequence"/>
</dbReference>
<reference evidence="4 5" key="1">
    <citation type="submission" date="2017-11" db="EMBL/GenBank/DDBJ databases">
        <authorList>
            <person name="Kracher B."/>
        </authorList>
    </citation>
    <scope>NUCLEOTIDE SEQUENCE [LARGE SCALE GENOMIC DNA]</scope>
    <source>
        <strain evidence="4 5">RACE1</strain>
    </source>
</reference>
<evidence type="ECO:0000313" key="5">
    <source>
        <dbReference type="Proteomes" id="UP000275772"/>
    </source>
</evidence>
<dbReference type="PANTHER" id="PTHR22603">
    <property type="entry name" value="CHOLINE/ETHANOALAMINE KINASE"/>
    <property type="match status" value="1"/>
</dbReference>
<accession>A0A383UIK8</accession>
<dbReference type="InterPro" id="IPR011009">
    <property type="entry name" value="Kinase-like_dom_sf"/>
</dbReference>
<organism evidence="4 5">
    <name type="scientific">Blumeria hordei</name>
    <name type="common">Barley powdery mildew</name>
    <name type="synonym">Blumeria graminis f. sp. hordei</name>
    <dbReference type="NCBI Taxonomy" id="2867405"/>
    <lineage>
        <taxon>Eukaryota</taxon>
        <taxon>Fungi</taxon>
        <taxon>Dikarya</taxon>
        <taxon>Ascomycota</taxon>
        <taxon>Pezizomycotina</taxon>
        <taxon>Leotiomycetes</taxon>
        <taxon>Erysiphales</taxon>
        <taxon>Erysiphaceae</taxon>
        <taxon>Blumeria</taxon>
    </lineage>
</organism>
<gene>
    <name evidence="4" type="ORF">BLGHR1_10849</name>
</gene>
<protein>
    <recommendedName>
        <fullName evidence="3">ethanolamine kinase</fullName>
        <ecNumber evidence="3">2.7.1.82</ecNumber>
    </recommendedName>
</protein>
<evidence type="ECO:0000313" key="4">
    <source>
        <dbReference type="EMBL" id="SZF00123.1"/>
    </source>
</evidence>
<comment type="pathway">
    <text evidence="1">Phospholipid metabolism; phosphatidylethanolamine biosynthesis; phosphatidylethanolamine from ethanolamine: step 1/3.</text>
</comment>
<dbReference type="EMBL" id="UNSH01000007">
    <property type="protein sequence ID" value="SZF00123.1"/>
    <property type="molecule type" value="Genomic_DNA"/>
</dbReference>
<dbReference type="Gene3D" id="3.90.1200.10">
    <property type="match status" value="1"/>
</dbReference>
<sequence>MPMQVSVPPVGNIRFIPLSYDPDESQISTLRLVFALRPEWKGGKIEFIRFTDGITNTLLKVVNNIPGQTDQEIDTQAILLRAYGEGSDIIIDREREAQNHEVLMHHKLAPQLLARFQNGMLYKFLRGNVTSPSDLQTRDVSLAVARRLGEWHAVLPCIPNPVENISTEANGDQNAENRTLPTNGTKLDVQDPAHNIVTGKLVPNIWTTMQKWIHALPAETILEKNRQETLRNEMNRLVPELSNRPTLGVNGLVFAHCDLLSGNIIVEPRAEDKVDAPLSVNFIDYEYATPSPAAFDIANHFAEWGGLECDYSKLPTKTQRKEFIRQYISSYATHIQSGISPIDQESEAARLLEEVNMFRGIPGFYWGIWGLIQAKISRIDFDYSSYAELRLCEYWDWRSESDGSRAAQGREIPLREARWAEE</sequence>
<dbReference type="GO" id="GO:0005737">
    <property type="term" value="C:cytoplasm"/>
    <property type="evidence" value="ECO:0007669"/>
    <property type="project" value="TreeGrafter"/>
</dbReference>
<proteinExistence type="inferred from homology"/>
<dbReference type="VEuPathDB" id="FungiDB:BLGHR1_10849"/>
<dbReference type="GO" id="GO:0004305">
    <property type="term" value="F:ethanolamine kinase activity"/>
    <property type="evidence" value="ECO:0007669"/>
    <property type="project" value="UniProtKB-EC"/>
</dbReference>
<dbReference type="AlphaFoldDB" id="A0A383UIK8"/>
<dbReference type="EC" id="2.7.1.82" evidence="3"/>
<evidence type="ECO:0000256" key="3">
    <source>
        <dbReference type="ARBA" id="ARBA00038874"/>
    </source>
</evidence>
<name>A0A383UIK8_BLUHO</name>
<dbReference type="SUPFAM" id="SSF56112">
    <property type="entry name" value="Protein kinase-like (PK-like)"/>
    <property type="match status" value="1"/>
</dbReference>
<dbReference type="Pfam" id="PF01633">
    <property type="entry name" value="Choline_kinase"/>
    <property type="match status" value="1"/>
</dbReference>
<dbReference type="PANTHER" id="PTHR22603:SF66">
    <property type="entry name" value="ETHANOLAMINE KINASE"/>
    <property type="match status" value="1"/>
</dbReference>
<dbReference type="GO" id="GO:0006646">
    <property type="term" value="P:phosphatidylethanolamine biosynthetic process"/>
    <property type="evidence" value="ECO:0007669"/>
    <property type="project" value="TreeGrafter"/>
</dbReference>